<evidence type="ECO:0000313" key="3">
    <source>
        <dbReference type="Proteomes" id="UP000191110"/>
    </source>
</evidence>
<dbReference type="RefSeq" id="WP_135622070.1">
    <property type="nucleotide sequence ID" value="NZ_MPRL01000015.1"/>
</dbReference>
<dbReference type="OrthoDB" id="5767596at2"/>
<dbReference type="EMBL" id="MPRL01000015">
    <property type="protein sequence ID" value="OOZ41042.1"/>
    <property type="molecule type" value="Genomic_DNA"/>
</dbReference>
<feature type="transmembrane region" description="Helical" evidence="1">
    <location>
        <begin position="117"/>
        <end position="135"/>
    </location>
</feature>
<feature type="transmembrane region" description="Helical" evidence="1">
    <location>
        <begin position="43"/>
        <end position="61"/>
    </location>
</feature>
<gene>
    <name evidence="2" type="ORF">BOW53_05465</name>
</gene>
<feature type="transmembrane region" description="Helical" evidence="1">
    <location>
        <begin position="20"/>
        <end position="37"/>
    </location>
</feature>
<organism evidence="2 3">
    <name type="scientific">Solemya pervernicosa gill symbiont</name>
    <dbReference type="NCBI Taxonomy" id="642797"/>
    <lineage>
        <taxon>Bacteria</taxon>
        <taxon>Pseudomonadati</taxon>
        <taxon>Pseudomonadota</taxon>
        <taxon>Gammaproteobacteria</taxon>
        <taxon>sulfur-oxidizing symbionts</taxon>
    </lineage>
</organism>
<keyword evidence="3" id="KW-1185">Reference proteome</keyword>
<proteinExistence type="predicted"/>
<reference evidence="2 3" key="1">
    <citation type="submission" date="2016-11" db="EMBL/GenBank/DDBJ databases">
        <title>Mixed transmission modes and dynamic genome evolution in an obligate animal-bacterial symbiosis.</title>
        <authorList>
            <person name="Russell S.L."/>
            <person name="Corbett-Detig R.B."/>
            <person name="Cavanaugh C.M."/>
        </authorList>
    </citation>
    <scope>NUCLEOTIDE SEQUENCE [LARGE SCALE GENOMIC DNA]</scope>
    <source>
        <strain evidence="2">Sveles-Q1</strain>
    </source>
</reference>
<evidence type="ECO:0000313" key="2">
    <source>
        <dbReference type="EMBL" id="OOZ41042.1"/>
    </source>
</evidence>
<accession>A0A1T2L7L5</accession>
<name>A0A1T2L7L5_9GAMM</name>
<evidence type="ECO:0000256" key="1">
    <source>
        <dbReference type="SAM" id="Phobius"/>
    </source>
</evidence>
<feature type="transmembrane region" description="Helical" evidence="1">
    <location>
        <begin position="85"/>
        <end position="105"/>
    </location>
</feature>
<dbReference type="Proteomes" id="UP000191110">
    <property type="component" value="Unassembled WGS sequence"/>
</dbReference>
<comment type="caution">
    <text evidence="2">The sequence shown here is derived from an EMBL/GenBank/DDBJ whole genome shotgun (WGS) entry which is preliminary data.</text>
</comment>
<protein>
    <submittedName>
        <fullName evidence="2">Uncharacterized protein</fullName>
    </submittedName>
</protein>
<keyword evidence="1" id="KW-1133">Transmembrane helix</keyword>
<sequence>MKYEVSAEDIKRAKTPHEIFLINLVFNHVLLFVAFLTAQSLQFLLLIVPIFSVTVLTYTFYRARRSLKIDPWFVKCHWQICARRSLGFLTMLAIMLVVMVIVYLWSGGDLKPQHWALAGVGALPTMITVLVLIVMESDAMHQANQGMVSKTVAERYPEGALEPIEE</sequence>
<keyword evidence="1" id="KW-0472">Membrane</keyword>
<dbReference type="AlphaFoldDB" id="A0A1T2L7L5"/>
<keyword evidence="1" id="KW-0812">Transmembrane</keyword>